<evidence type="ECO:0000313" key="3">
    <source>
        <dbReference type="EMBL" id="KAK3932703.1"/>
    </source>
</evidence>
<feature type="domain" description="SAP" evidence="2">
    <location>
        <begin position="25"/>
        <end position="59"/>
    </location>
</feature>
<evidence type="ECO:0000313" key="4">
    <source>
        <dbReference type="Proteomes" id="UP001219518"/>
    </source>
</evidence>
<keyword evidence="3" id="KW-0675">Receptor</keyword>
<feature type="region of interest" description="Disordered" evidence="1">
    <location>
        <begin position="142"/>
        <end position="165"/>
    </location>
</feature>
<dbReference type="EMBL" id="JAHWGI010001439">
    <property type="protein sequence ID" value="KAK3932703.1"/>
    <property type="molecule type" value="Genomic_DNA"/>
</dbReference>
<sequence length="230" mass="26507">MERSGPVLLFEDDGVPGRKLDTRILDRYKNVQLQRWLECRKLPTTGNKKELQERILKRVKTGRGHILDVGVDAGKWLELKWQKMAGEVRPKKCYPITGWKPFPGFDIPQMFNEGHIYHYIVESVPRVLPAFLKHLTAEEDDQASVTLEDSGQESEEEDEPLAGSTEMLRKGHRYIKSRFVLSVRDKRLEDKYYLKAEVRASMKMEKEMLLLPSPQNQAVCLMGHALASKG</sequence>
<dbReference type="Proteomes" id="UP001219518">
    <property type="component" value="Unassembled WGS sequence"/>
</dbReference>
<dbReference type="SUPFAM" id="SSF68906">
    <property type="entry name" value="SAP domain"/>
    <property type="match status" value="1"/>
</dbReference>
<keyword evidence="4" id="KW-1185">Reference proteome</keyword>
<protein>
    <submittedName>
        <fullName evidence="3">Metabotropic glutamate receptor-like protein B</fullName>
    </submittedName>
</protein>
<gene>
    <name evidence="3" type="ORF">KUF71_002673</name>
</gene>
<organism evidence="3 4">
    <name type="scientific">Frankliniella fusca</name>
    <dbReference type="NCBI Taxonomy" id="407009"/>
    <lineage>
        <taxon>Eukaryota</taxon>
        <taxon>Metazoa</taxon>
        <taxon>Ecdysozoa</taxon>
        <taxon>Arthropoda</taxon>
        <taxon>Hexapoda</taxon>
        <taxon>Insecta</taxon>
        <taxon>Pterygota</taxon>
        <taxon>Neoptera</taxon>
        <taxon>Paraneoptera</taxon>
        <taxon>Thysanoptera</taxon>
        <taxon>Terebrantia</taxon>
        <taxon>Thripoidea</taxon>
        <taxon>Thripidae</taxon>
        <taxon>Frankliniella</taxon>
    </lineage>
</organism>
<evidence type="ECO:0000256" key="1">
    <source>
        <dbReference type="SAM" id="MobiDB-lite"/>
    </source>
</evidence>
<accession>A0AAE1LUL7</accession>
<evidence type="ECO:0000259" key="2">
    <source>
        <dbReference type="SMART" id="SM00513"/>
    </source>
</evidence>
<dbReference type="InterPro" id="IPR003034">
    <property type="entry name" value="SAP_dom"/>
</dbReference>
<dbReference type="AlphaFoldDB" id="A0AAE1LUL7"/>
<name>A0AAE1LUL7_9NEOP</name>
<feature type="compositionally biased region" description="Acidic residues" evidence="1">
    <location>
        <begin position="150"/>
        <end position="160"/>
    </location>
</feature>
<reference evidence="3" key="1">
    <citation type="submission" date="2021-07" db="EMBL/GenBank/DDBJ databases">
        <authorList>
            <person name="Catto M.A."/>
            <person name="Jacobson A."/>
            <person name="Kennedy G."/>
            <person name="Labadie P."/>
            <person name="Hunt B.G."/>
            <person name="Srinivasan R."/>
        </authorList>
    </citation>
    <scope>NUCLEOTIDE SEQUENCE</scope>
    <source>
        <strain evidence="3">PL_HMW_Pooled</strain>
        <tissue evidence="3">Head</tissue>
    </source>
</reference>
<dbReference type="InterPro" id="IPR036361">
    <property type="entry name" value="SAP_dom_sf"/>
</dbReference>
<dbReference type="SMART" id="SM00513">
    <property type="entry name" value="SAP"/>
    <property type="match status" value="1"/>
</dbReference>
<comment type="caution">
    <text evidence="3">The sequence shown here is derived from an EMBL/GenBank/DDBJ whole genome shotgun (WGS) entry which is preliminary data.</text>
</comment>
<reference evidence="3" key="2">
    <citation type="journal article" date="2023" name="BMC Genomics">
        <title>Pest status, molecular evolution, and epigenetic factors derived from the genome assembly of Frankliniella fusca, a thysanopteran phytovirus vector.</title>
        <authorList>
            <person name="Catto M.A."/>
            <person name="Labadie P.E."/>
            <person name="Jacobson A.L."/>
            <person name="Kennedy G.G."/>
            <person name="Srinivasan R."/>
            <person name="Hunt B.G."/>
        </authorList>
    </citation>
    <scope>NUCLEOTIDE SEQUENCE</scope>
    <source>
        <strain evidence="3">PL_HMW_Pooled</strain>
    </source>
</reference>
<proteinExistence type="predicted"/>
<dbReference type="Pfam" id="PF02037">
    <property type="entry name" value="SAP"/>
    <property type="match status" value="1"/>
</dbReference>